<accession>A0A834C8P8</accession>
<dbReference type="EMBL" id="WKFB01000436">
    <property type="protein sequence ID" value="KAF6723234.1"/>
    <property type="molecule type" value="Genomic_DNA"/>
</dbReference>
<dbReference type="InterPro" id="IPR051379">
    <property type="entry name" value="C-type_Lectin_Receptor_IMM"/>
</dbReference>
<dbReference type="Gene3D" id="3.10.100.10">
    <property type="entry name" value="Mannose-Binding Protein A, subunit A"/>
    <property type="match status" value="2"/>
</dbReference>
<feature type="domain" description="C-type lectin" evidence="5">
    <location>
        <begin position="118"/>
        <end position="234"/>
    </location>
</feature>
<feature type="domain" description="C-type lectin" evidence="5">
    <location>
        <begin position="312"/>
        <end position="428"/>
    </location>
</feature>
<evidence type="ECO:0000259" key="5">
    <source>
        <dbReference type="PROSITE" id="PS50041"/>
    </source>
</evidence>
<evidence type="ECO:0000313" key="7">
    <source>
        <dbReference type="Proteomes" id="UP000646548"/>
    </source>
</evidence>
<keyword evidence="2" id="KW-1015">Disulfide bond</keyword>
<evidence type="ECO:0000313" key="6">
    <source>
        <dbReference type="EMBL" id="KAF6723234.1"/>
    </source>
</evidence>
<reference evidence="6" key="1">
    <citation type="journal article" name="BMC Genomics">
        <title>Long-read sequencing and de novo genome assembly of marine medaka (Oryzias melastigma).</title>
        <authorList>
            <person name="Liang P."/>
            <person name="Saqib H.S.A."/>
            <person name="Ni X."/>
            <person name="Shen Y."/>
        </authorList>
    </citation>
    <scope>NUCLEOTIDE SEQUENCE</scope>
    <source>
        <strain evidence="6">Bigg-433</strain>
    </source>
</reference>
<dbReference type="InterPro" id="IPR016186">
    <property type="entry name" value="C-type_lectin-like/link_sf"/>
</dbReference>
<evidence type="ECO:0000256" key="2">
    <source>
        <dbReference type="ARBA" id="ARBA00023157"/>
    </source>
</evidence>
<dbReference type="GO" id="GO:0030246">
    <property type="term" value="F:carbohydrate binding"/>
    <property type="evidence" value="ECO:0007669"/>
    <property type="project" value="UniProtKB-KW"/>
</dbReference>
<dbReference type="Pfam" id="PF00059">
    <property type="entry name" value="Lectin_C"/>
    <property type="match status" value="2"/>
</dbReference>
<dbReference type="InterPro" id="IPR001304">
    <property type="entry name" value="C-type_lectin-like"/>
</dbReference>
<dbReference type="PANTHER" id="PTHR46746">
    <property type="entry name" value="KILLER CELL LECTIN-LIKE RECEPTOR SUBFAMILY F MEMBER 2"/>
    <property type="match status" value="1"/>
</dbReference>
<feature type="non-terminal residue" evidence="6">
    <location>
        <position position="429"/>
    </location>
</feature>
<gene>
    <name evidence="6" type="ORF">FQA47_025073</name>
</gene>
<dbReference type="SMART" id="SM00034">
    <property type="entry name" value="CLECT"/>
    <property type="match status" value="2"/>
</dbReference>
<sequence length="429" mass="49864">ENGLRQTEKQKPKNIQVERRSCFRLFRLSLGVFYSLILAGLMTRHLLLSFENNNMKNSLNQLQTELSVMTVNNSRLQEETNELKIKNEAMSFDNSRLQHEVMKIKTEDTKCPKGWMRFGSSCYYKSTFIASWEKSRIICQNQGSDLMIINSKVEQCFITDLNESGESWIGLEVGWSSQKNKYGWIWLDGSPLAESFQKTENLQDPTDYFTGVYLKAEGKWKSLHKTHEKTFICFSLCRMSAEQDGSDFKEREVAIYMNSDDVGVYYSLQQTGSTFGLRLNTLKRKIMKQTLLYEINNNENEGTKCPDRWMRFGSSCYYKSAFIASWEKSRIICQNQGSDLVIINNKVEQCFITNLNENGESWIGLEVGWSSQKNKYGWKWLDGSPLAESFQKTEKLQDPTDYFTGVYLNAEGKWKSLHKTHEKTFICEK</sequence>
<dbReference type="PANTHER" id="PTHR46746:SF9">
    <property type="entry name" value="CD209 ANTIGEN-LIKE PROTEIN C-LIKE"/>
    <property type="match status" value="1"/>
</dbReference>
<dbReference type="InterPro" id="IPR016187">
    <property type="entry name" value="CTDL_fold"/>
</dbReference>
<feature type="transmembrane region" description="Helical" evidence="4">
    <location>
        <begin position="21"/>
        <end position="42"/>
    </location>
</feature>
<organism evidence="6 7">
    <name type="scientific">Oryzias melastigma</name>
    <name type="common">Marine medaka</name>
    <dbReference type="NCBI Taxonomy" id="30732"/>
    <lineage>
        <taxon>Eukaryota</taxon>
        <taxon>Metazoa</taxon>
        <taxon>Chordata</taxon>
        <taxon>Craniata</taxon>
        <taxon>Vertebrata</taxon>
        <taxon>Euteleostomi</taxon>
        <taxon>Actinopterygii</taxon>
        <taxon>Neopterygii</taxon>
        <taxon>Teleostei</taxon>
        <taxon>Neoteleostei</taxon>
        <taxon>Acanthomorphata</taxon>
        <taxon>Ovalentaria</taxon>
        <taxon>Atherinomorphae</taxon>
        <taxon>Beloniformes</taxon>
        <taxon>Adrianichthyidae</taxon>
        <taxon>Oryziinae</taxon>
        <taxon>Oryzias</taxon>
    </lineage>
</organism>
<evidence type="ECO:0000256" key="1">
    <source>
        <dbReference type="ARBA" id="ARBA00022734"/>
    </source>
</evidence>
<feature type="coiled-coil region" evidence="3">
    <location>
        <begin position="52"/>
        <end position="79"/>
    </location>
</feature>
<keyword evidence="4" id="KW-0812">Transmembrane</keyword>
<keyword evidence="1 6" id="KW-0430">Lectin</keyword>
<evidence type="ECO:0000256" key="4">
    <source>
        <dbReference type="SAM" id="Phobius"/>
    </source>
</evidence>
<comment type="caution">
    <text evidence="6">The sequence shown here is derived from an EMBL/GenBank/DDBJ whole genome shotgun (WGS) entry which is preliminary data.</text>
</comment>
<evidence type="ECO:0000256" key="3">
    <source>
        <dbReference type="SAM" id="Coils"/>
    </source>
</evidence>
<name>A0A834C8P8_ORYME</name>
<proteinExistence type="predicted"/>
<dbReference type="AlphaFoldDB" id="A0A834C8P8"/>
<keyword evidence="3" id="KW-0175">Coiled coil</keyword>
<dbReference type="SUPFAM" id="SSF56436">
    <property type="entry name" value="C-type lectin-like"/>
    <property type="match status" value="2"/>
</dbReference>
<protein>
    <submittedName>
        <fullName evidence="6">C-type lectin domain family 17, member A</fullName>
    </submittedName>
</protein>
<keyword evidence="4" id="KW-0472">Membrane</keyword>
<dbReference type="Proteomes" id="UP000646548">
    <property type="component" value="Unassembled WGS sequence"/>
</dbReference>
<keyword evidence="4" id="KW-1133">Transmembrane helix</keyword>
<dbReference type="PROSITE" id="PS50041">
    <property type="entry name" value="C_TYPE_LECTIN_2"/>
    <property type="match status" value="2"/>
</dbReference>